<gene>
    <name evidence="1" type="ORF">DQ384_05985</name>
</gene>
<accession>A0A367FP67</accession>
<comment type="caution">
    <text evidence="1">The sequence shown here is derived from an EMBL/GenBank/DDBJ whole genome shotgun (WGS) entry which is preliminary data.</text>
</comment>
<dbReference type="Pfam" id="PF07098">
    <property type="entry name" value="DUF1360"/>
    <property type="match status" value="1"/>
</dbReference>
<dbReference type="AlphaFoldDB" id="A0A367FP67"/>
<proteinExistence type="predicted"/>
<keyword evidence="2" id="KW-1185">Reference proteome</keyword>
<dbReference type="EMBL" id="QOIL01000003">
    <property type="protein sequence ID" value="RCG32071.1"/>
    <property type="molecule type" value="Genomic_DNA"/>
</dbReference>
<dbReference type="InterPro" id="IPR010773">
    <property type="entry name" value="Mycophage_PG1_Gp7"/>
</dbReference>
<dbReference type="Proteomes" id="UP000253094">
    <property type="component" value="Unassembled WGS sequence"/>
</dbReference>
<evidence type="ECO:0000313" key="2">
    <source>
        <dbReference type="Proteomes" id="UP000253094"/>
    </source>
</evidence>
<protein>
    <submittedName>
        <fullName evidence="1">DUF1360 domain-containing protein</fullName>
    </submittedName>
</protein>
<name>A0A367FP67_9ACTN</name>
<organism evidence="1 2">
    <name type="scientific">Sphaerisporangium album</name>
    <dbReference type="NCBI Taxonomy" id="509200"/>
    <lineage>
        <taxon>Bacteria</taxon>
        <taxon>Bacillati</taxon>
        <taxon>Actinomycetota</taxon>
        <taxon>Actinomycetes</taxon>
        <taxon>Streptosporangiales</taxon>
        <taxon>Streptosporangiaceae</taxon>
        <taxon>Sphaerisporangium</taxon>
    </lineage>
</organism>
<evidence type="ECO:0000313" key="1">
    <source>
        <dbReference type="EMBL" id="RCG32071.1"/>
    </source>
</evidence>
<reference evidence="1 2" key="1">
    <citation type="submission" date="2018-06" db="EMBL/GenBank/DDBJ databases">
        <title>Sphaerisporangium craniellae sp. nov., isolated from a marine sponge in the South China Sea.</title>
        <authorList>
            <person name="Li L."/>
        </authorList>
    </citation>
    <scope>NUCLEOTIDE SEQUENCE [LARGE SCALE GENOMIC DNA]</scope>
    <source>
        <strain evidence="1 2">CCTCC AA 208026</strain>
    </source>
</reference>
<sequence length="175" mass="18834">MTLSVKNTLRKEERAYENGTDRPLGSYLRILTVYGGAVAGLVGLGRLMGVKAPERIAPLDLVLMGLTTHRVSRTLSKDPVTSPLRAPFTRYAGVSGPAELREEVRGHGVRHAVGELVTCPFCLAQWVATAYAAGMVFAPRFTRLAGATMSAVAVSDWLQLAYTRLTQVAEGESDS</sequence>
<dbReference type="OrthoDB" id="4722315at2"/>